<name>A0ABN7X9Q6_GIGMA</name>
<feature type="non-terminal residue" evidence="1">
    <location>
        <position position="48"/>
    </location>
</feature>
<evidence type="ECO:0000313" key="1">
    <source>
        <dbReference type="EMBL" id="CAG8851453.1"/>
    </source>
</evidence>
<reference evidence="1 2" key="1">
    <citation type="submission" date="2021-06" db="EMBL/GenBank/DDBJ databases">
        <authorList>
            <person name="Kallberg Y."/>
            <person name="Tangrot J."/>
            <person name="Rosling A."/>
        </authorList>
    </citation>
    <scope>NUCLEOTIDE SEQUENCE [LARGE SCALE GENOMIC DNA]</scope>
    <source>
        <strain evidence="1 2">120-4 pot B 10/14</strain>
    </source>
</reference>
<evidence type="ECO:0000313" key="2">
    <source>
        <dbReference type="Proteomes" id="UP000789901"/>
    </source>
</evidence>
<gene>
    <name evidence="1" type="ORF">GMARGA_LOCUS40748</name>
</gene>
<protein>
    <submittedName>
        <fullName evidence="1">36951_t:CDS:1</fullName>
    </submittedName>
</protein>
<comment type="caution">
    <text evidence="1">The sequence shown here is derived from an EMBL/GenBank/DDBJ whole genome shotgun (WGS) entry which is preliminary data.</text>
</comment>
<sequence length="48" mass="5586">KSIEMLDSNLLSINMNIETAKHEFVNLLDNKLLIVVSTYFVGKEKVFW</sequence>
<dbReference type="EMBL" id="CAJVQB010106183">
    <property type="protein sequence ID" value="CAG8851453.1"/>
    <property type="molecule type" value="Genomic_DNA"/>
</dbReference>
<organism evidence="1 2">
    <name type="scientific">Gigaspora margarita</name>
    <dbReference type="NCBI Taxonomy" id="4874"/>
    <lineage>
        <taxon>Eukaryota</taxon>
        <taxon>Fungi</taxon>
        <taxon>Fungi incertae sedis</taxon>
        <taxon>Mucoromycota</taxon>
        <taxon>Glomeromycotina</taxon>
        <taxon>Glomeromycetes</taxon>
        <taxon>Diversisporales</taxon>
        <taxon>Gigasporaceae</taxon>
        <taxon>Gigaspora</taxon>
    </lineage>
</organism>
<keyword evidence="2" id="KW-1185">Reference proteome</keyword>
<dbReference type="Proteomes" id="UP000789901">
    <property type="component" value="Unassembled WGS sequence"/>
</dbReference>
<feature type="non-terminal residue" evidence="1">
    <location>
        <position position="1"/>
    </location>
</feature>
<proteinExistence type="predicted"/>
<accession>A0ABN7X9Q6</accession>